<dbReference type="EC" id="2.1.1.-" evidence="4"/>
<evidence type="ECO:0000313" key="4">
    <source>
        <dbReference type="EMBL" id="ABS77120.1"/>
    </source>
</evidence>
<dbReference type="GO" id="GO:0008171">
    <property type="term" value="F:O-methyltransferase activity"/>
    <property type="evidence" value="ECO:0007669"/>
    <property type="project" value="InterPro"/>
</dbReference>
<accession>A9KCL9</accession>
<dbReference type="RefSeq" id="WP_005768246.1">
    <property type="nucleotide sequence ID" value="NC_009727.1"/>
</dbReference>
<dbReference type="HOGENOM" id="CLU_067676_5_1_6"/>
<evidence type="ECO:0000256" key="2">
    <source>
        <dbReference type="ARBA" id="ARBA00022679"/>
    </source>
</evidence>
<evidence type="ECO:0000256" key="3">
    <source>
        <dbReference type="ARBA" id="ARBA00022691"/>
    </source>
</evidence>
<keyword evidence="1 4" id="KW-0489">Methyltransferase</keyword>
<dbReference type="Proteomes" id="UP000008555">
    <property type="component" value="Chromosome"/>
</dbReference>
<evidence type="ECO:0000313" key="5">
    <source>
        <dbReference type="Proteomes" id="UP000008555"/>
    </source>
</evidence>
<dbReference type="PANTHER" id="PTHR10509">
    <property type="entry name" value="O-METHYLTRANSFERASE-RELATED"/>
    <property type="match status" value="1"/>
</dbReference>
<dbReference type="PROSITE" id="PS51682">
    <property type="entry name" value="SAM_OMT_I"/>
    <property type="match status" value="1"/>
</dbReference>
<dbReference type="InterPro" id="IPR002935">
    <property type="entry name" value="SAM_O-MeTrfase"/>
</dbReference>
<dbReference type="InterPro" id="IPR029063">
    <property type="entry name" value="SAM-dependent_MTases_sf"/>
</dbReference>
<dbReference type="InterPro" id="IPR050362">
    <property type="entry name" value="Cation-dep_OMT"/>
</dbReference>
<name>A9KCL9_COXBN</name>
<protein>
    <submittedName>
        <fullName evidence="4">O-methyltransferase</fullName>
        <ecNumber evidence="4">2.1.1.-</ecNumber>
    </submittedName>
</protein>
<organism evidence="4 5">
    <name type="scientific">Coxiella burnetii (strain Dugway 5J108-111)</name>
    <dbReference type="NCBI Taxonomy" id="434922"/>
    <lineage>
        <taxon>Bacteria</taxon>
        <taxon>Pseudomonadati</taxon>
        <taxon>Pseudomonadota</taxon>
        <taxon>Gammaproteobacteria</taxon>
        <taxon>Legionellales</taxon>
        <taxon>Coxiellaceae</taxon>
        <taxon>Coxiella</taxon>
    </lineage>
</organism>
<dbReference type="SUPFAM" id="SSF53335">
    <property type="entry name" value="S-adenosyl-L-methionine-dependent methyltransferases"/>
    <property type="match status" value="1"/>
</dbReference>
<dbReference type="EMBL" id="CP000733">
    <property type="protein sequence ID" value="ABS77120.1"/>
    <property type="molecule type" value="Genomic_DNA"/>
</dbReference>
<keyword evidence="3" id="KW-0949">S-adenosyl-L-methionine</keyword>
<proteinExistence type="predicted"/>
<dbReference type="Gene3D" id="3.40.50.150">
    <property type="entry name" value="Vaccinia Virus protein VP39"/>
    <property type="match status" value="1"/>
</dbReference>
<evidence type="ECO:0000256" key="1">
    <source>
        <dbReference type="ARBA" id="ARBA00022603"/>
    </source>
</evidence>
<dbReference type="CDD" id="cd02440">
    <property type="entry name" value="AdoMet_MTases"/>
    <property type="match status" value="1"/>
</dbReference>
<dbReference type="AlphaFoldDB" id="A9KCL9"/>
<reference evidence="4 5" key="1">
    <citation type="journal article" date="2009" name="Infect. Immun.">
        <title>Comparative genomics reveal extensive transposon-mediated genomic plasticity and diversity among potential effector proteins within the genus Coxiella.</title>
        <authorList>
            <person name="Beare P.A."/>
            <person name="Unsworth N."/>
            <person name="Andoh M."/>
            <person name="Voth D.E."/>
            <person name="Omsland A."/>
            <person name="Gilk S.D."/>
            <person name="Williams K.P."/>
            <person name="Sobral B.W."/>
            <person name="Kupko J.J.III."/>
            <person name="Porcella S.F."/>
            <person name="Samuel J.E."/>
            <person name="Heinzen R.A."/>
        </authorList>
    </citation>
    <scope>NUCLEOTIDE SEQUENCE [LARGE SCALE GENOMIC DNA]</scope>
    <source>
        <strain evidence="4 5">Dugway 5J108-111</strain>
    </source>
</reference>
<sequence>MSINTTLLTPELYQYLLQVSLREPPLLAELREETTRSFSTYAMQTAPEQAQLLALLVKLMQAKKVIDIGTFTGYSAIAMGLALPKDGTLITCDVDEKSTALAKEYWEKAGLSDKIGLRLSPAKDTLAELIHAGQAWQYDLIYIDADKANTDLYYEESLKLLREGGLIAVDNVLRRGQVADEENQSENNQLIRLFNQKVYKDERVDMILIPIGDGLTLARKKS</sequence>
<dbReference type="GO" id="GO:0032259">
    <property type="term" value="P:methylation"/>
    <property type="evidence" value="ECO:0007669"/>
    <property type="project" value="UniProtKB-KW"/>
</dbReference>
<dbReference type="PANTHER" id="PTHR10509:SF14">
    <property type="entry name" value="CAFFEOYL-COA O-METHYLTRANSFERASE 3-RELATED"/>
    <property type="match status" value="1"/>
</dbReference>
<dbReference type="KEGG" id="cbd:CBUD_1151"/>
<dbReference type="SMR" id="A9KCL9"/>
<gene>
    <name evidence="4" type="primary">mdmC</name>
    <name evidence="4" type="ordered locus">CBUD_1151</name>
</gene>
<keyword evidence="2 4" id="KW-0808">Transferase</keyword>
<dbReference type="Pfam" id="PF01596">
    <property type="entry name" value="Methyltransf_3"/>
    <property type="match status" value="1"/>
</dbReference>
<dbReference type="GO" id="GO:0008757">
    <property type="term" value="F:S-adenosylmethionine-dependent methyltransferase activity"/>
    <property type="evidence" value="ECO:0007669"/>
    <property type="project" value="TreeGrafter"/>
</dbReference>